<evidence type="ECO:0000256" key="5">
    <source>
        <dbReference type="SAM" id="Coils"/>
    </source>
</evidence>
<evidence type="ECO:0000256" key="3">
    <source>
        <dbReference type="ARBA" id="ARBA00022729"/>
    </source>
</evidence>
<feature type="coiled-coil region" evidence="5">
    <location>
        <begin position="131"/>
        <end position="158"/>
    </location>
</feature>
<keyword evidence="7" id="KW-0472">Membrane</keyword>
<keyword evidence="3" id="KW-0732">Signal</keyword>
<keyword evidence="10" id="KW-1185">Reference proteome</keyword>
<dbReference type="OrthoDB" id="2138896at2"/>
<evidence type="ECO:0000259" key="8">
    <source>
        <dbReference type="Pfam" id="PF00746"/>
    </source>
</evidence>
<dbReference type="Proteomes" id="UP000235682">
    <property type="component" value="Unassembled WGS sequence"/>
</dbReference>
<organism evidence="9 10">
    <name type="scientific">Dolosicoccus paucivorans</name>
    <dbReference type="NCBI Taxonomy" id="84521"/>
    <lineage>
        <taxon>Bacteria</taxon>
        <taxon>Bacillati</taxon>
        <taxon>Bacillota</taxon>
        <taxon>Bacilli</taxon>
        <taxon>Lactobacillales</taxon>
        <taxon>Aerococcaceae</taxon>
        <taxon>Dolosicoccus</taxon>
    </lineage>
</organism>
<keyword evidence="2" id="KW-0964">Secreted</keyword>
<dbReference type="RefSeq" id="WP_092083966.1">
    <property type="nucleotide sequence ID" value="NZ_FNEL01000003.1"/>
</dbReference>
<feature type="compositionally biased region" description="Basic and acidic residues" evidence="6">
    <location>
        <begin position="437"/>
        <end position="472"/>
    </location>
</feature>
<reference evidence="9 10" key="1">
    <citation type="submission" date="2017-09" db="EMBL/GenBank/DDBJ databases">
        <title>Bacterial strain isolated from the female urinary microbiota.</title>
        <authorList>
            <person name="Thomas-White K."/>
            <person name="Kumar N."/>
            <person name="Forster S."/>
            <person name="Putonti C."/>
            <person name="Lawley T."/>
            <person name="Wolfe A.J."/>
        </authorList>
    </citation>
    <scope>NUCLEOTIDE SEQUENCE [LARGE SCALE GENOMIC DNA]</scope>
    <source>
        <strain evidence="9 10">UMB0852</strain>
    </source>
</reference>
<dbReference type="STRING" id="84521.SAMN04487994_100320"/>
<evidence type="ECO:0000313" key="9">
    <source>
        <dbReference type="EMBL" id="PMC59061.1"/>
    </source>
</evidence>
<protein>
    <recommendedName>
        <fullName evidence="8">Gram-positive cocci surface proteins LPxTG domain-containing protein</fullName>
    </recommendedName>
</protein>
<accession>A0A1G8J4I6</accession>
<comment type="caution">
    <text evidence="9">The sequence shown here is derived from an EMBL/GenBank/DDBJ whole genome shotgun (WGS) entry which is preliminary data.</text>
</comment>
<dbReference type="NCBIfam" id="TIGR01167">
    <property type="entry name" value="LPXTG_anchor"/>
    <property type="match status" value="1"/>
</dbReference>
<evidence type="ECO:0000256" key="2">
    <source>
        <dbReference type="ARBA" id="ARBA00022525"/>
    </source>
</evidence>
<feature type="coiled-coil region" evidence="5">
    <location>
        <begin position="48"/>
        <end position="94"/>
    </location>
</feature>
<name>A0A1G8J4I6_9LACT</name>
<keyword evidence="7" id="KW-1133">Transmembrane helix</keyword>
<evidence type="ECO:0000256" key="4">
    <source>
        <dbReference type="ARBA" id="ARBA00023088"/>
    </source>
</evidence>
<evidence type="ECO:0000313" key="10">
    <source>
        <dbReference type="Proteomes" id="UP000235682"/>
    </source>
</evidence>
<dbReference type="AlphaFoldDB" id="A0A1G8J4I6"/>
<evidence type="ECO:0000256" key="6">
    <source>
        <dbReference type="SAM" id="MobiDB-lite"/>
    </source>
</evidence>
<dbReference type="Pfam" id="PF00746">
    <property type="entry name" value="Gram_pos_anchor"/>
    <property type="match status" value="1"/>
</dbReference>
<keyword evidence="7" id="KW-0812">Transmembrane</keyword>
<sequence>MKKFRRIFISLVLLYVQLVYPVVMVAQEEVIEKDSLNVLKKECEFLITQQVEEEVDEEEAKITTSEVEALEQQYNQINQQITQKQAEVEELNAYLMEHFEALYLELFEQDDEFGYLDEEDQQRTIEATDSYREIEDQIDLTQAELYKLLEERQEVEAAYDHAYYLLEVQEEEKQIDEQTKKDLQTCLFYPYSVKKYQPKNILLNNEATTLANYLVSVTKYMEKLVPAAYTRLTFESIYEAFLDQESIIEASEHLPEWPLEQEMIEQYTYANELTLPIVHGVAQKAKEHYANSLDEERYTHFYLLMLQIKEAQYKYFYSINADTFEYLKDYLVDFLNTHQYTDTQSIQQIRAFQQRMQVKLVGYNDDTKSWYGIPQNQSGFYLEYQTKDLFDPTKDEFVLEYEDVSASSWLESNSNNKNDHSVKDQEPLSKNNQLATLKERLAKNNPSTDHRKELKKKDKKEKAEKTKDEKELPNTGESRSKLTQIIILLLVIGLVLLLVNYRKKRQQKQPIDELTLD</sequence>
<feature type="transmembrane region" description="Helical" evidence="7">
    <location>
        <begin position="482"/>
        <end position="501"/>
    </location>
</feature>
<keyword evidence="1" id="KW-0134">Cell wall</keyword>
<gene>
    <name evidence="9" type="ORF">CJ205_00940</name>
</gene>
<keyword evidence="4" id="KW-0572">Peptidoglycan-anchor</keyword>
<feature type="compositionally biased region" description="Basic and acidic residues" evidence="6">
    <location>
        <begin position="417"/>
        <end position="427"/>
    </location>
</feature>
<evidence type="ECO:0000256" key="1">
    <source>
        <dbReference type="ARBA" id="ARBA00022512"/>
    </source>
</evidence>
<evidence type="ECO:0000256" key="7">
    <source>
        <dbReference type="SAM" id="Phobius"/>
    </source>
</evidence>
<dbReference type="InterPro" id="IPR019931">
    <property type="entry name" value="LPXTG_anchor"/>
</dbReference>
<feature type="region of interest" description="Disordered" evidence="6">
    <location>
        <begin position="410"/>
        <end position="476"/>
    </location>
</feature>
<dbReference type="EMBL" id="PNHE01000002">
    <property type="protein sequence ID" value="PMC59061.1"/>
    <property type="molecule type" value="Genomic_DNA"/>
</dbReference>
<proteinExistence type="predicted"/>
<keyword evidence="5" id="KW-0175">Coiled coil</keyword>
<feature type="domain" description="Gram-positive cocci surface proteins LPxTG" evidence="8">
    <location>
        <begin position="465"/>
        <end position="506"/>
    </location>
</feature>